<keyword evidence="2" id="KW-1185">Reference proteome</keyword>
<sequence length="52" mass="6132">MPATRLNWGVSQAFLRSKPVVEARAQGVPTKYDFRIMEKEFPLAEWCERDYI</sequence>
<evidence type="ECO:0000313" key="1">
    <source>
        <dbReference type="EMBL" id="MFK4637916.1"/>
    </source>
</evidence>
<dbReference type="EMBL" id="JBIYEW010000003">
    <property type="protein sequence ID" value="MFK4637916.1"/>
    <property type="molecule type" value="Genomic_DNA"/>
</dbReference>
<dbReference type="Proteomes" id="UP001620520">
    <property type="component" value="Unassembled WGS sequence"/>
</dbReference>
<protein>
    <submittedName>
        <fullName evidence="1">Uncharacterized protein</fullName>
    </submittedName>
</protein>
<name>A0ABW8N2T1_9MICC</name>
<gene>
    <name evidence="1" type="ORF">ABIA52_000805</name>
</gene>
<accession>A0ABW8N2T1</accession>
<proteinExistence type="predicted"/>
<evidence type="ECO:0000313" key="2">
    <source>
        <dbReference type="Proteomes" id="UP001620520"/>
    </source>
</evidence>
<organism evidence="1 2">
    <name type="scientific">Paenarthrobacter histidinolovorans</name>
    <dbReference type="NCBI Taxonomy" id="43664"/>
    <lineage>
        <taxon>Bacteria</taxon>
        <taxon>Bacillati</taxon>
        <taxon>Actinomycetota</taxon>
        <taxon>Actinomycetes</taxon>
        <taxon>Micrococcales</taxon>
        <taxon>Micrococcaceae</taxon>
        <taxon>Paenarthrobacter</taxon>
    </lineage>
</organism>
<reference evidence="1 2" key="1">
    <citation type="submission" date="2024-10" db="EMBL/GenBank/DDBJ databases">
        <title>Novel secondary metabolite-producing bacteria for plant disease control.</title>
        <authorList>
            <person name="Chevrette M."/>
        </authorList>
    </citation>
    <scope>NUCLEOTIDE SEQUENCE [LARGE SCALE GENOMIC DNA]</scope>
    <source>
        <strain evidence="1 2">J30 TE3557</strain>
    </source>
</reference>
<comment type="caution">
    <text evidence="1">The sequence shown here is derived from an EMBL/GenBank/DDBJ whole genome shotgun (WGS) entry which is preliminary data.</text>
</comment>